<dbReference type="EMBL" id="ML996565">
    <property type="protein sequence ID" value="KAF2762637.1"/>
    <property type="molecule type" value="Genomic_DNA"/>
</dbReference>
<evidence type="ECO:0000256" key="1">
    <source>
        <dbReference type="ARBA" id="ARBA00004123"/>
    </source>
</evidence>
<dbReference type="Gene3D" id="3.60.21.60">
    <property type="match status" value="2"/>
</dbReference>
<evidence type="ECO:0000256" key="2">
    <source>
        <dbReference type="ARBA" id="ARBA00007299"/>
    </source>
</evidence>
<evidence type="ECO:0000313" key="10">
    <source>
        <dbReference type="EMBL" id="KAF2762637.1"/>
    </source>
</evidence>
<dbReference type="OrthoDB" id="336885at2759"/>
<proteinExistence type="inferred from homology"/>
<dbReference type="GO" id="GO:0006270">
    <property type="term" value="P:DNA replication initiation"/>
    <property type="evidence" value="ECO:0007669"/>
    <property type="project" value="TreeGrafter"/>
</dbReference>
<comment type="similarity">
    <text evidence="2 6">Belongs to the DNA polymerase alpha subunit B family.</text>
</comment>
<feature type="domain" description="DNA polymerase alpha/delta/epsilon subunit B" evidence="8">
    <location>
        <begin position="362"/>
        <end position="607"/>
    </location>
</feature>
<dbReference type="InterPro" id="IPR016722">
    <property type="entry name" value="DNA_pol_alpha_bsu"/>
</dbReference>
<evidence type="ECO:0000313" key="11">
    <source>
        <dbReference type="Proteomes" id="UP000799437"/>
    </source>
</evidence>
<evidence type="ECO:0000259" key="8">
    <source>
        <dbReference type="Pfam" id="PF04042"/>
    </source>
</evidence>
<dbReference type="Pfam" id="PF22062">
    <property type="entry name" value="OB_DPOA2"/>
    <property type="match status" value="1"/>
</dbReference>
<dbReference type="GeneID" id="54490227"/>
<sequence length="666" mass="72895">MAEVNSELNELFAPPGKDLPEALVNELEAIMRLHSIDAQEMFYKWESYSIKMGAENSTLDLKTARDFKKDLQDSLEKDVRSKNHARQADKRVVGATPRAAANSDVFGMLDGLVAHTPRPAANNTNGTVKRKSNFETPGSEVNKTHAASSPGEFKTPNDANATLINFADRAKKAEIEHTINSHIELPSNEEAPLAPRFEIKARTDMAKFAYKTMAMKLSEASEVLDDRIDEFIDILTESGTVSRDSIGNPTNQSTSEIVTVGRIASDSSEGRLNQSSLVLETSRRTGRGLRVPLRTGNLPEYAFFPGKIVALRGTNASGDYFTVSDIIPLPVQVEAASRPDEVDALNSRLSGPMDDNAAPLTIISAAGPYTTDSDLDFSTLSTLLETAQAIHADAIILLGPFLDAEHPLIRTGSYPPPPSAPGSESPTLADLFRQHISTKIAAFTSANPACHVVLVPSLRDAVSRHAAWPQDRLPKKELGLPAKRVHAVTHPMTLSMNEFLVGMNSLDVFDMIRREECVGGRAKATNIMERAPRAVIEQRTFCPIVPPTARENMTAVGEVKENYTGDEVREQFRPVGAMLDTSYVKLGEFSGAKPDMLIQPSVLPPFARVVENVLVINPGSMAKRKAYGTYARITVMPRELTEEERENASTVPNKIFERARVDIVRI</sequence>
<dbReference type="AlphaFoldDB" id="A0A6A6WKF2"/>
<comment type="subcellular location">
    <subcellularLocation>
        <location evidence="1 6">Nucleus</location>
    </subcellularLocation>
</comment>
<dbReference type="PANTHER" id="PTHR23061:SF12">
    <property type="entry name" value="DNA POLYMERASE ALPHA SUBUNIT B"/>
    <property type="match status" value="1"/>
</dbReference>
<evidence type="ECO:0000256" key="4">
    <source>
        <dbReference type="ARBA" id="ARBA00022705"/>
    </source>
</evidence>
<dbReference type="GO" id="GO:0003677">
    <property type="term" value="F:DNA binding"/>
    <property type="evidence" value="ECO:0007669"/>
    <property type="project" value="InterPro"/>
</dbReference>
<dbReference type="RefSeq" id="XP_033605088.1">
    <property type="nucleotide sequence ID" value="XM_033749173.1"/>
</dbReference>
<evidence type="ECO:0000256" key="7">
    <source>
        <dbReference type="SAM" id="MobiDB-lite"/>
    </source>
</evidence>
<dbReference type="GO" id="GO:0005658">
    <property type="term" value="C:alpha DNA polymerase:primase complex"/>
    <property type="evidence" value="ECO:0007669"/>
    <property type="project" value="TreeGrafter"/>
</dbReference>
<dbReference type="PANTHER" id="PTHR23061">
    <property type="entry name" value="DNA POLYMERASE 2 ALPHA 70 KDA SUBUNIT"/>
    <property type="match status" value="1"/>
</dbReference>
<keyword evidence="5 6" id="KW-0539">Nucleus</keyword>
<organism evidence="10 11">
    <name type="scientific">Pseudovirgaria hyperparasitica</name>
    <dbReference type="NCBI Taxonomy" id="470096"/>
    <lineage>
        <taxon>Eukaryota</taxon>
        <taxon>Fungi</taxon>
        <taxon>Dikarya</taxon>
        <taxon>Ascomycota</taxon>
        <taxon>Pezizomycotina</taxon>
        <taxon>Dothideomycetes</taxon>
        <taxon>Dothideomycetes incertae sedis</taxon>
        <taxon>Acrospermales</taxon>
        <taxon>Acrospermaceae</taxon>
        <taxon>Pseudovirgaria</taxon>
    </lineage>
</organism>
<protein>
    <recommendedName>
        <fullName evidence="3 6">DNA polymerase alpha subunit B</fullName>
    </recommendedName>
</protein>
<gene>
    <name evidence="10" type="ORF">EJ05DRAFT_534156</name>
</gene>
<dbReference type="InterPro" id="IPR007185">
    <property type="entry name" value="DNA_pol_a/d/e_bsu"/>
</dbReference>
<reference evidence="10" key="1">
    <citation type="journal article" date="2020" name="Stud. Mycol.">
        <title>101 Dothideomycetes genomes: a test case for predicting lifestyles and emergence of pathogens.</title>
        <authorList>
            <person name="Haridas S."/>
            <person name="Albert R."/>
            <person name="Binder M."/>
            <person name="Bloem J."/>
            <person name="Labutti K."/>
            <person name="Salamov A."/>
            <person name="Andreopoulos B."/>
            <person name="Baker S."/>
            <person name="Barry K."/>
            <person name="Bills G."/>
            <person name="Bluhm B."/>
            <person name="Cannon C."/>
            <person name="Castanera R."/>
            <person name="Culley D."/>
            <person name="Daum C."/>
            <person name="Ezra D."/>
            <person name="Gonzalez J."/>
            <person name="Henrissat B."/>
            <person name="Kuo A."/>
            <person name="Liang C."/>
            <person name="Lipzen A."/>
            <person name="Lutzoni F."/>
            <person name="Magnuson J."/>
            <person name="Mondo S."/>
            <person name="Nolan M."/>
            <person name="Ohm R."/>
            <person name="Pangilinan J."/>
            <person name="Park H.-J."/>
            <person name="Ramirez L."/>
            <person name="Alfaro M."/>
            <person name="Sun H."/>
            <person name="Tritt A."/>
            <person name="Yoshinaga Y."/>
            <person name="Zwiers L.-H."/>
            <person name="Turgeon B."/>
            <person name="Goodwin S."/>
            <person name="Spatafora J."/>
            <person name="Crous P."/>
            <person name="Grigoriev I."/>
        </authorList>
    </citation>
    <scope>NUCLEOTIDE SEQUENCE</scope>
    <source>
        <strain evidence="10">CBS 121739</strain>
    </source>
</reference>
<dbReference type="InterPro" id="IPR054300">
    <property type="entry name" value="OB_DPOA2"/>
</dbReference>
<keyword evidence="4 6" id="KW-0235">DNA replication</keyword>
<dbReference type="Proteomes" id="UP000799437">
    <property type="component" value="Unassembled WGS sequence"/>
</dbReference>
<accession>A0A6A6WKF2</accession>
<feature type="compositionally biased region" description="Polar residues" evidence="7">
    <location>
        <begin position="134"/>
        <end position="147"/>
    </location>
</feature>
<dbReference type="Pfam" id="PF04042">
    <property type="entry name" value="DNA_pol_E_B"/>
    <property type="match status" value="1"/>
</dbReference>
<evidence type="ECO:0000259" key="9">
    <source>
        <dbReference type="Pfam" id="PF22062"/>
    </source>
</evidence>
<feature type="domain" description="DNA polymerase alpha subunit B OB" evidence="9">
    <location>
        <begin position="221"/>
        <end position="329"/>
    </location>
</feature>
<comment type="function">
    <text evidence="6">Accessory subunit of the DNA polymerase alpha complex (also known as the alpha DNA polymerase-primase complex) which plays an essential role in the initiation of DNA synthesis.</text>
</comment>
<keyword evidence="11" id="KW-1185">Reference proteome</keyword>
<feature type="region of interest" description="Disordered" evidence="7">
    <location>
        <begin position="117"/>
        <end position="156"/>
    </location>
</feature>
<dbReference type="PIRSF" id="PIRSF018300">
    <property type="entry name" value="DNA_pol_alph_2"/>
    <property type="match status" value="1"/>
</dbReference>
<evidence type="ECO:0000256" key="6">
    <source>
        <dbReference type="PIRNR" id="PIRNR018300"/>
    </source>
</evidence>
<evidence type="ECO:0000256" key="5">
    <source>
        <dbReference type="ARBA" id="ARBA00023242"/>
    </source>
</evidence>
<evidence type="ECO:0000256" key="3">
    <source>
        <dbReference type="ARBA" id="ARBA00018596"/>
    </source>
</evidence>
<name>A0A6A6WKF2_9PEZI</name>